<name>A0A7X4LQ28_9VIBR</name>
<evidence type="ECO:0000313" key="2">
    <source>
        <dbReference type="Proteomes" id="UP000462621"/>
    </source>
</evidence>
<dbReference type="AlphaFoldDB" id="A0A7X4LQ28"/>
<gene>
    <name evidence="1" type="ORF">F9817_20285</name>
</gene>
<keyword evidence="2" id="KW-1185">Reference proteome</keyword>
<accession>A0A7X4LQ28</accession>
<protein>
    <submittedName>
        <fullName evidence="1">Uncharacterized protein</fullName>
    </submittedName>
</protein>
<proteinExistence type="predicted"/>
<sequence length="80" mass="9628">MVDKDRRTTFNITSSDVDYRHIIEFNEKQYDSLDFGRPENEVAIIAQINQCLYQSLMENDVEKLKRYTELLGYYGLQVWR</sequence>
<organism evidence="1 2">
    <name type="scientific">Vibrio eleionomae</name>
    <dbReference type="NCBI Taxonomy" id="2653505"/>
    <lineage>
        <taxon>Bacteria</taxon>
        <taxon>Pseudomonadati</taxon>
        <taxon>Pseudomonadota</taxon>
        <taxon>Gammaproteobacteria</taxon>
        <taxon>Vibrionales</taxon>
        <taxon>Vibrionaceae</taxon>
        <taxon>Vibrio</taxon>
    </lineage>
</organism>
<evidence type="ECO:0000313" key="1">
    <source>
        <dbReference type="EMBL" id="MZI95521.1"/>
    </source>
</evidence>
<dbReference type="EMBL" id="WEKT01000059">
    <property type="protein sequence ID" value="MZI95521.1"/>
    <property type="molecule type" value="Genomic_DNA"/>
</dbReference>
<dbReference type="RefSeq" id="WP_161158009.1">
    <property type="nucleotide sequence ID" value="NZ_WEKT01000059.1"/>
</dbReference>
<comment type="caution">
    <text evidence="1">The sequence shown here is derived from an EMBL/GenBank/DDBJ whole genome shotgun (WGS) entry which is preliminary data.</text>
</comment>
<dbReference type="Proteomes" id="UP000462621">
    <property type="component" value="Unassembled WGS sequence"/>
</dbReference>
<reference evidence="1 2" key="1">
    <citation type="submission" date="2019-10" db="EMBL/GenBank/DDBJ databases">
        <title>Vibrio sp. nov. isolated from a shrimp pond.</title>
        <authorList>
            <person name="Gomez-Gil B."/>
            <person name="Enciso-Ibarra J."/>
            <person name="Enciso-Ibarra K."/>
            <person name="Bolan-Mejia C."/>
        </authorList>
    </citation>
    <scope>NUCLEOTIDE SEQUENCE [LARGE SCALE GENOMIC DNA]</scope>
    <source>
        <strain evidence="1 2">CAIM 722</strain>
    </source>
</reference>